<feature type="region of interest" description="Disordered" evidence="2">
    <location>
        <begin position="69"/>
        <end position="90"/>
    </location>
</feature>
<keyword evidence="5" id="KW-1185">Reference proteome</keyword>
<reference evidence="4 5" key="1">
    <citation type="submission" date="2019-03" db="EMBL/GenBank/DDBJ databases">
        <title>Draft genome sequences of novel Actinobacteria.</title>
        <authorList>
            <person name="Sahin N."/>
            <person name="Ay H."/>
            <person name="Saygin H."/>
        </authorList>
    </citation>
    <scope>NUCLEOTIDE SEQUENCE [LARGE SCALE GENOMIC DNA]</scope>
    <source>
        <strain evidence="4 5">DSM 41900</strain>
    </source>
</reference>
<organism evidence="4 5">
    <name type="scientific">Streptomyces hainanensis</name>
    <dbReference type="NCBI Taxonomy" id="402648"/>
    <lineage>
        <taxon>Bacteria</taxon>
        <taxon>Bacillati</taxon>
        <taxon>Actinomycetota</taxon>
        <taxon>Actinomycetes</taxon>
        <taxon>Kitasatosporales</taxon>
        <taxon>Streptomycetaceae</taxon>
        <taxon>Streptomyces</taxon>
    </lineage>
</organism>
<gene>
    <name evidence="4" type="ORF">E1283_30455</name>
</gene>
<dbReference type="GO" id="GO:0003700">
    <property type="term" value="F:DNA-binding transcription factor activity"/>
    <property type="evidence" value="ECO:0007669"/>
    <property type="project" value="TreeGrafter"/>
</dbReference>
<dbReference type="InterPro" id="IPR050807">
    <property type="entry name" value="TransReg_Diox_bact_type"/>
</dbReference>
<feature type="compositionally biased region" description="Low complexity" evidence="2">
    <location>
        <begin position="80"/>
        <end position="90"/>
    </location>
</feature>
<dbReference type="InterPro" id="IPR001387">
    <property type="entry name" value="Cro/C1-type_HTH"/>
</dbReference>
<comment type="caution">
    <text evidence="4">The sequence shown here is derived from an EMBL/GenBank/DDBJ whole genome shotgun (WGS) entry which is preliminary data.</text>
</comment>
<evidence type="ECO:0000256" key="1">
    <source>
        <dbReference type="ARBA" id="ARBA00023125"/>
    </source>
</evidence>
<proteinExistence type="predicted"/>
<dbReference type="GO" id="GO:0003677">
    <property type="term" value="F:DNA binding"/>
    <property type="evidence" value="ECO:0007669"/>
    <property type="project" value="UniProtKB-KW"/>
</dbReference>
<protein>
    <submittedName>
        <fullName evidence="4">XRE family transcriptional regulator</fullName>
    </submittedName>
</protein>
<dbReference type="SMART" id="SM00530">
    <property type="entry name" value="HTH_XRE"/>
    <property type="match status" value="1"/>
</dbReference>
<dbReference type="PROSITE" id="PS50943">
    <property type="entry name" value="HTH_CROC1"/>
    <property type="match status" value="1"/>
</dbReference>
<dbReference type="InterPro" id="IPR010982">
    <property type="entry name" value="Lambda_DNA-bd_dom_sf"/>
</dbReference>
<evidence type="ECO:0000313" key="5">
    <source>
        <dbReference type="Proteomes" id="UP000295345"/>
    </source>
</evidence>
<dbReference type="CDD" id="cd00093">
    <property type="entry name" value="HTH_XRE"/>
    <property type="match status" value="1"/>
</dbReference>
<dbReference type="Gene3D" id="1.10.260.40">
    <property type="entry name" value="lambda repressor-like DNA-binding domains"/>
    <property type="match status" value="1"/>
</dbReference>
<feature type="domain" description="HTH cro/C1-type" evidence="3">
    <location>
        <begin position="10"/>
        <end position="68"/>
    </location>
</feature>
<dbReference type="EMBL" id="SMKI01000476">
    <property type="protein sequence ID" value="TDC65652.1"/>
    <property type="molecule type" value="Genomic_DNA"/>
</dbReference>
<dbReference type="Proteomes" id="UP000295345">
    <property type="component" value="Unassembled WGS sequence"/>
</dbReference>
<keyword evidence="1" id="KW-0238">DNA-binding</keyword>
<dbReference type="SUPFAM" id="SSF47413">
    <property type="entry name" value="lambda repressor-like DNA-binding domains"/>
    <property type="match status" value="1"/>
</dbReference>
<dbReference type="RefSeq" id="WP_132821404.1">
    <property type="nucleotide sequence ID" value="NZ_SMKI01000476.1"/>
</dbReference>
<evidence type="ECO:0000256" key="2">
    <source>
        <dbReference type="SAM" id="MobiDB-lite"/>
    </source>
</evidence>
<dbReference type="GO" id="GO:0005829">
    <property type="term" value="C:cytosol"/>
    <property type="evidence" value="ECO:0007669"/>
    <property type="project" value="TreeGrafter"/>
</dbReference>
<dbReference type="AlphaFoldDB" id="A0A4R4STP2"/>
<name>A0A4R4STP2_9ACTN</name>
<sequence length="154" mass="15849">MEGAELGRELRARRKAAGRTIASVAADAGLSVPYIANLENGRGNPTLAALTRLAEALGARLAVTLTEAEAEAGDGDGAERSGAGADDAHAAAARRLLATPRARAVVAELPGDDDQLLTALTAIGAATGREPTERDLDRLLDLLLLAATERTQPY</sequence>
<dbReference type="OrthoDB" id="4338746at2"/>
<evidence type="ECO:0000259" key="3">
    <source>
        <dbReference type="PROSITE" id="PS50943"/>
    </source>
</evidence>
<dbReference type="PANTHER" id="PTHR46797:SF1">
    <property type="entry name" value="METHYLPHOSPHONATE SYNTHASE"/>
    <property type="match status" value="1"/>
</dbReference>
<accession>A0A4R4STP2</accession>
<dbReference type="Pfam" id="PF13560">
    <property type="entry name" value="HTH_31"/>
    <property type="match status" value="1"/>
</dbReference>
<evidence type="ECO:0000313" key="4">
    <source>
        <dbReference type="EMBL" id="TDC65652.1"/>
    </source>
</evidence>
<dbReference type="PANTHER" id="PTHR46797">
    <property type="entry name" value="HTH-TYPE TRANSCRIPTIONAL REGULATOR"/>
    <property type="match status" value="1"/>
</dbReference>